<reference evidence="2 3" key="1">
    <citation type="submission" date="2024-10" db="EMBL/GenBank/DDBJ databases">
        <title>The Natural Products Discovery Center: Release of the First 8490 Sequenced Strains for Exploring Actinobacteria Biosynthetic Diversity.</title>
        <authorList>
            <person name="Kalkreuter E."/>
            <person name="Kautsar S.A."/>
            <person name="Yang D."/>
            <person name="Bader C.D."/>
            <person name="Teijaro C.N."/>
            <person name="Fluegel L."/>
            <person name="Davis C.M."/>
            <person name="Simpson J.R."/>
            <person name="Lauterbach L."/>
            <person name="Steele A.D."/>
            <person name="Gui C."/>
            <person name="Meng S."/>
            <person name="Li G."/>
            <person name="Viehrig K."/>
            <person name="Ye F."/>
            <person name="Su P."/>
            <person name="Kiefer A.F."/>
            <person name="Nichols A."/>
            <person name="Cepeda A.J."/>
            <person name="Yan W."/>
            <person name="Fan B."/>
            <person name="Jiang Y."/>
            <person name="Adhikari A."/>
            <person name="Zheng C.-J."/>
            <person name="Schuster L."/>
            <person name="Cowan T.M."/>
            <person name="Smanski M.J."/>
            <person name="Chevrette M.G."/>
            <person name="De Carvalho L.P.S."/>
            <person name="Shen B."/>
        </authorList>
    </citation>
    <scope>NUCLEOTIDE SEQUENCE [LARGE SCALE GENOMIC DNA]</scope>
    <source>
        <strain evidence="2 3">NPDC087220</strain>
    </source>
</reference>
<feature type="compositionally biased region" description="Low complexity" evidence="1">
    <location>
        <begin position="19"/>
        <end position="32"/>
    </location>
</feature>
<organism evidence="2 3">
    <name type="scientific">Streptomyces toxytricini</name>
    <name type="common">Actinomyces toxytricini</name>
    <dbReference type="NCBI Taxonomy" id="67369"/>
    <lineage>
        <taxon>Bacteria</taxon>
        <taxon>Bacillati</taxon>
        <taxon>Actinomycetota</taxon>
        <taxon>Actinomycetes</taxon>
        <taxon>Kitasatosporales</taxon>
        <taxon>Streptomycetaceae</taxon>
        <taxon>Streptomyces</taxon>
    </lineage>
</organism>
<accession>A0ABW8EI64</accession>
<proteinExistence type="predicted"/>
<comment type="caution">
    <text evidence="2">The sequence shown here is derived from an EMBL/GenBank/DDBJ whole genome shotgun (WGS) entry which is preliminary data.</text>
</comment>
<name>A0ABW8EI64_STRT5</name>
<sequence length="66" mass="6589">MPIDPFAALNALLRAEAARFSPPSGPAPAARRAAPDEPDAAPSAPSVPDTAAPRETAAASRAAARD</sequence>
<evidence type="ECO:0000256" key="1">
    <source>
        <dbReference type="SAM" id="MobiDB-lite"/>
    </source>
</evidence>
<evidence type="ECO:0000313" key="2">
    <source>
        <dbReference type="EMBL" id="MFJ2822929.1"/>
    </source>
</evidence>
<dbReference type="RefSeq" id="WP_365510070.1">
    <property type="nucleotide sequence ID" value="NZ_JBFANW010000221.1"/>
</dbReference>
<dbReference type="EMBL" id="JBIUYY010000007">
    <property type="protein sequence ID" value="MFJ2822929.1"/>
    <property type="molecule type" value="Genomic_DNA"/>
</dbReference>
<evidence type="ECO:0000313" key="3">
    <source>
        <dbReference type="Proteomes" id="UP001617351"/>
    </source>
</evidence>
<dbReference type="Proteomes" id="UP001617351">
    <property type="component" value="Unassembled WGS sequence"/>
</dbReference>
<keyword evidence="3" id="KW-1185">Reference proteome</keyword>
<feature type="region of interest" description="Disordered" evidence="1">
    <location>
        <begin position="19"/>
        <end position="66"/>
    </location>
</feature>
<protein>
    <submittedName>
        <fullName evidence="2">Uncharacterized protein</fullName>
    </submittedName>
</protein>
<feature type="compositionally biased region" description="Low complexity" evidence="1">
    <location>
        <begin position="40"/>
        <end position="66"/>
    </location>
</feature>
<gene>
    <name evidence="2" type="ORF">ACIO7M_17700</name>
</gene>